<protein>
    <recommendedName>
        <fullName evidence="4">LamG-like jellyroll fold domain-containing protein</fullName>
    </recommendedName>
</protein>
<dbReference type="Proteomes" id="UP000534294">
    <property type="component" value="Unassembled WGS sequence"/>
</dbReference>
<dbReference type="SMART" id="SM00560">
    <property type="entry name" value="LamGL"/>
    <property type="match status" value="1"/>
</dbReference>
<dbReference type="Gene3D" id="2.60.40.2030">
    <property type="match status" value="1"/>
</dbReference>
<evidence type="ECO:0000313" key="5">
    <source>
        <dbReference type="EMBL" id="MBB5040511.1"/>
    </source>
</evidence>
<reference evidence="5 6" key="1">
    <citation type="submission" date="2020-08" db="EMBL/GenBank/DDBJ databases">
        <title>Genomic Encyclopedia of Type Strains, Phase IV (KMG-IV): sequencing the most valuable type-strain genomes for metagenomic binning, comparative biology and taxonomic classification.</title>
        <authorList>
            <person name="Goeker M."/>
        </authorList>
    </citation>
    <scope>NUCLEOTIDE SEQUENCE [LARGE SCALE GENOMIC DNA]</scope>
    <source>
        <strain evidence="5 6">DSM 12251</strain>
    </source>
</reference>
<sequence>MIRLPHVLAMACFWLPLFVAAQSTEFGGLTVTQNDAGNEETSVTLTKKAGSSAHFSIEGGNRGDYSLNFGTGVDPDVGVLIPIVSELSRDNTAQGDTIGRFFATAGFGPNDGLTDYTIALFSSPAGGEVNMDVNFGFFPYTRWIGGIARNTVNNGELTQLVGNSALGLNTHFIDLASPSGQYTLNLNSLTGNNAAQNGILLVAGARNEDNYALSQANANGSFTIYSHDNGVDGASYENDGVGFVYLPLDKVGSEKLTAIGRVNGDASLDISAHTPGKNIGVTKGATGIWYLTIAGESNQTGTLLVSPEGGVGNTTDNIVSSAWDQANNRWVIECRDLPAATPNLQNASAAADDVFSFAFFTAPVLPVVTLTSPAPAASATGTANFDLEATATDADGSVIHVEFLRNGAVIATDSSAPYSFTDVGLTAGHYDYQARATDNEGNVATTPLTQVTITLDPASIPANTALSFDGQNDYVTMGTAPTLNVGQMSDAGFTLECWFRREGAGRTSGSGSGGVSAVPLFGKGRGESDGSNVDCNIFFGINSAGQLVADFEAQPGTGIAAGVNFPITASHDPVSNNAWHHAAATFDHGSSTWKLYLNGVEVGTTTVTANARPRYDSIQHFGIGTALNSAGLAEGAFRGRIDEARVWNYARSATEIASSKDQPIISATGLIGRFGLNEGSGTTTASSAGADVGALTSGPLWVAGVPFGVPNIEPTITLTQPPRVSSAAVSSPVTFEAIAADEDGPVVKVDFLVDGVKVGEDSSAPYQYIWLAPAIGQYTVTARVLDERGATRESDVATLHILPSANHPAVALSTPANETSVTEASVQLKADVFDDNGDAMTVTFYGRHTTPIAPGPDFNLIQIPDTQFYSEGASGHADTITVQQLIATFGAQTKWVVDNRNARNIAFVSHMGDIVQKGNNGGNDIEWTRASAAMARLENPVTTLLAHGVPFGVAPGNHDIDPIGNYDGGSTSFYNQYFGINRFAKRTYWGGNYGSDNTNNYQLFSASGLDFIAIHFAYDTTPNAAILNWADALLKAHPHRRAIATSHSIIGGGNPANFSAQGRGIYDALKDNPNFFLMLCGHIHAEGRRADVYEGRTVYSVLSDYQGTTNGGNGFLRTLTFSPASNSIRLQSYSPTLDRAVNASDDIPSWESTVQLPYNMQVPVMNWVPLGTVAVPAGGSVAALNWTGLEAGKNYEWYAAVSDGSLTSSSTPRRFSTIENQAPTITLDTPIEGAAFATPVTINLTATAADADGSIRRVEFYREGVKLGEDTTAPYAFAWTNPSLGTHNLSAVAVDNTNAATLSNIAKITVQVGDELPTISITAPSNGTAIPAPGNVTLTVNALDKEAPVSQVEFFKGTAAMTSLGLDTQAPFSLSLTNLPPGTYTFTAKATDSLGQVADSVAVTVSVFVEAPVPTDSKKRSVGLFDLPAWTVVGTSLPPYDFNLPGNNEGDLSLKISGAVIPFNSGITLATNWNSPTTISAGLNALDNLALPFAGTDGSANISVLDNANDNSSTANPATAEETAGISVAYLPYEAGWTGASVDSTGAILSGNLPAGVSVSLLSVLGTYGIDGLSTAGNLLAVTNGNGGSLGDNVCSIRTEDGRWVVDVRDNDASGQAGTFSFVYIPAETMGVFAAAISSGGAVTHMNAGLSELGLTAIPGSEGMDLLFGDGTVINPSTAALLITADSSRSAAAEDNIVAWATNGNQFRVFTQDLPQINGTHQPIDLRILVIPFSTSNAASVVTLTAPDSAAGESGSDQAVLFTISRTGSTTSALTVPLAAAGSATTGLDYSGFQNSIVIPEGQSSANLPLVILPDDLAEGGEVVQIAAVADTSYTLGMNSSATASIADRPVQNWSFNLIQDSAKRGANDDADGDGVSNLLEYYMGSLPGDSRNKGMMSITVTQSNAIFGFNRALNRQDITAEVEWSTDLIHWFRSGQNNGSLSLNVALTTESSPAEDPQVMQAIATPATGETLPSRVFFRLSVRE</sequence>
<proteinExistence type="predicted"/>
<dbReference type="PANTHER" id="PTHR43143">
    <property type="entry name" value="METALLOPHOSPHOESTERASE, CALCINEURIN SUPERFAMILY"/>
    <property type="match status" value="1"/>
</dbReference>
<feature type="chain" id="PRO_5030697186" description="LamG-like jellyroll fold domain-containing protein" evidence="3">
    <location>
        <begin position="22"/>
        <end position="1985"/>
    </location>
</feature>
<dbReference type="Gene3D" id="2.60.120.200">
    <property type="match status" value="1"/>
</dbReference>
<dbReference type="InterPro" id="IPR051918">
    <property type="entry name" value="STPP_CPPED1"/>
</dbReference>
<dbReference type="Gene3D" id="3.60.21.10">
    <property type="match status" value="1"/>
</dbReference>
<feature type="signal peptide" evidence="3">
    <location>
        <begin position="1"/>
        <end position="21"/>
    </location>
</feature>
<evidence type="ECO:0000256" key="1">
    <source>
        <dbReference type="ARBA" id="ARBA00022729"/>
    </source>
</evidence>
<keyword evidence="6" id="KW-1185">Reference proteome</keyword>
<dbReference type="PANTHER" id="PTHR43143:SF5">
    <property type="entry name" value="SECRETED PROTEIN"/>
    <property type="match status" value="1"/>
</dbReference>
<dbReference type="RefSeq" id="WP_184213145.1">
    <property type="nucleotide sequence ID" value="NZ_JACHIF010000014.1"/>
</dbReference>
<dbReference type="InterPro" id="IPR013783">
    <property type="entry name" value="Ig-like_fold"/>
</dbReference>
<dbReference type="SUPFAM" id="SSF141072">
    <property type="entry name" value="CalX-like"/>
    <property type="match status" value="1"/>
</dbReference>
<dbReference type="InterPro" id="IPR013320">
    <property type="entry name" value="ConA-like_dom_sf"/>
</dbReference>
<keyword evidence="1 3" id="KW-0732">Signal</keyword>
<dbReference type="Pfam" id="PF13385">
    <property type="entry name" value="Laminin_G_3"/>
    <property type="match status" value="1"/>
</dbReference>
<feature type="domain" description="LamG-like jellyroll fold" evidence="4">
    <location>
        <begin position="491"/>
        <end position="654"/>
    </location>
</feature>
<evidence type="ECO:0000313" key="6">
    <source>
        <dbReference type="Proteomes" id="UP000534294"/>
    </source>
</evidence>
<accession>A0A7W7YQJ9</accession>
<gene>
    <name evidence="5" type="ORF">HNQ64_004797</name>
</gene>
<evidence type="ECO:0000259" key="4">
    <source>
        <dbReference type="SMART" id="SM00560"/>
    </source>
</evidence>
<keyword evidence="2" id="KW-1015">Disulfide bond</keyword>
<evidence type="ECO:0000256" key="3">
    <source>
        <dbReference type="SAM" id="SignalP"/>
    </source>
</evidence>
<dbReference type="Pfam" id="PF17957">
    <property type="entry name" value="Big_7"/>
    <property type="match status" value="4"/>
</dbReference>
<evidence type="ECO:0000256" key="2">
    <source>
        <dbReference type="ARBA" id="ARBA00023157"/>
    </source>
</evidence>
<comment type="caution">
    <text evidence="5">The sequence shown here is derived from an EMBL/GenBank/DDBJ whole genome shotgun (WGS) entry which is preliminary data.</text>
</comment>
<dbReference type="InterPro" id="IPR006558">
    <property type="entry name" value="LamG-like"/>
</dbReference>
<dbReference type="SUPFAM" id="SSF56300">
    <property type="entry name" value="Metallo-dependent phosphatases"/>
    <property type="match status" value="1"/>
</dbReference>
<dbReference type="SUPFAM" id="SSF49899">
    <property type="entry name" value="Concanavalin A-like lectins/glucanases"/>
    <property type="match status" value="1"/>
</dbReference>
<name>A0A7W7YQJ9_9BACT</name>
<dbReference type="EMBL" id="JACHIF010000014">
    <property type="protein sequence ID" value="MBB5040511.1"/>
    <property type="molecule type" value="Genomic_DNA"/>
</dbReference>
<dbReference type="Gene3D" id="2.60.40.10">
    <property type="entry name" value="Immunoglobulins"/>
    <property type="match status" value="4"/>
</dbReference>
<dbReference type="InterPro" id="IPR038081">
    <property type="entry name" value="CalX-like_sf"/>
</dbReference>
<organism evidence="5 6">
    <name type="scientific">Prosthecobacter dejongeii</name>
    <dbReference type="NCBI Taxonomy" id="48465"/>
    <lineage>
        <taxon>Bacteria</taxon>
        <taxon>Pseudomonadati</taxon>
        <taxon>Verrucomicrobiota</taxon>
        <taxon>Verrucomicrobiia</taxon>
        <taxon>Verrucomicrobiales</taxon>
        <taxon>Verrucomicrobiaceae</taxon>
        <taxon>Prosthecobacter</taxon>
    </lineage>
</organism>
<dbReference type="InterPro" id="IPR029052">
    <property type="entry name" value="Metallo-depent_PP-like"/>
</dbReference>